<accession>A0A0C2J1Q7</accession>
<evidence type="ECO:0000313" key="1">
    <source>
        <dbReference type="EMBL" id="KII71799.1"/>
    </source>
</evidence>
<proteinExistence type="predicted"/>
<name>A0A0C2J1Q7_THEKT</name>
<sequence>MRGNIFNHCISCIRDVLRPHNEIATSTPLPDEDPQIDIKTLDKLWRLENGSLKIVPKNEMCFIDQLNKYDRNWIDANTHVSIMNVWDVIIYQAMTEKEKKDLKYLKRNPGAEIPQSLKKYEESTLKNLIELYGTPRMKKIKKALNITMDTYPEDKRLNYKSNQFEKPIHMK</sequence>
<protein>
    <submittedName>
        <fullName evidence="1">Uncharacterized protein</fullName>
    </submittedName>
</protein>
<keyword evidence="2" id="KW-1185">Reference proteome</keyword>
<dbReference type="AlphaFoldDB" id="A0A0C2J1Q7"/>
<organism evidence="1 2">
    <name type="scientific">Thelohanellus kitauei</name>
    <name type="common">Myxosporean</name>
    <dbReference type="NCBI Taxonomy" id="669202"/>
    <lineage>
        <taxon>Eukaryota</taxon>
        <taxon>Metazoa</taxon>
        <taxon>Cnidaria</taxon>
        <taxon>Myxozoa</taxon>
        <taxon>Myxosporea</taxon>
        <taxon>Bivalvulida</taxon>
        <taxon>Platysporina</taxon>
        <taxon>Myxobolidae</taxon>
        <taxon>Thelohanellus</taxon>
    </lineage>
</organism>
<gene>
    <name evidence="1" type="ORF">RF11_01342</name>
</gene>
<reference evidence="1 2" key="1">
    <citation type="journal article" date="2014" name="Genome Biol. Evol.">
        <title>The genome of the myxosporean Thelohanellus kitauei shows adaptations to nutrient acquisition within its fish host.</title>
        <authorList>
            <person name="Yang Y."/>
            <person name="Xiong J."/>
            <person name="Zhou Z."/>
            <person name="Huo F."/>
            <person name="Miao W."/>
            <person name="Ran C."/>
            <person name="Liu Y."/>
            <person name="Zhang J."/>
            <person name="Feng J."/>
            <person name="Wang M."/>
            <person name="Wang M."/>
            <person name="Wang L."/>
            <person name="Yao B."/>
        </authorList>
    </citation>
    <scope>NUCLEOTIDE SEQUENCE [LARGE SCALE GENOMIC DNA]</scope>
    <source>
        <strain evidence="1">Wuqing</strain>
    </source>
</reference>
<evidence type="ECO:0000313" key="2">
    <source>
        <dbReference type="Proteomes" id="UP000031668"/>
    </source>
</evidence>
<comment type="caution">
    <text evidence="1">The sequence shown here is derived from an EMBL/GenBank/DDBJ whole genome shotgun (WGS) entry which is preliminary data.</text>
</comment>
<dbReference type="Proteomes" id="UP000031668">
    <property type="component" value="Unassembled WGS sequence"/>
</dbReference>
<dbReference type="EMBL" id="JWZT01001610">
    <property type="protein sequence ID" value="KII71799.1"/>
    <property type="molecule type" value="Genomic_DNA"/>
</dbReference>